<evidence type="ECO:0000313" key="7">
    <source>
        <dbReference type="Proteomes" id="UP000094565"/>
    </source>
</evidence>
<dbReference type="GO" id="GO:0005634">
    <property type="term" value="C:nucleus"/>
    <property type="evidence" value="ECO:0007669"/>
    <property type="project" value="UniProtKB-SubCell"/>
</dbReference>
<keyword evidence="4" id="KW-0539">Nucleus</keyword>
<name>A0A1B2J9F2_PICPA</name>
<gene>
    <name evidence="6" type="primary">SGF29</name>
    <name evidence="6" type="ORF">ATY40_BA7501079</name>
</gene>
<dbReference type="InterPro" id="IPR047287">
    <property type="entry name" value="Tudor_SGF29_rpt2"/>
</dbReference>
<reference evidence="6 7" key="1">
    <citation type="submission" date="2016-02" db="EMBL/GenBank/DDBJ databases">
        <title>Comparative genomic and transcriptomic foundation for Pichia pastoris.</title>
        <authorList>
            <person name="Love K.R."/>
            <person name="Shah K.A."/>
            <person name="Whittaker C.A."/>
            <person name="Wu J."/>
            <person name="Bartlett M.C."/>
            <person name="Ma D."/>
            <person name="Leeson R.L."/>
            <person name="Priest M."/>
            <person name="Young S.K."/>
            <person name="Love J.C."/>
        </authorList>
    </citation>
    <scope>NUCLEOTIDE SEQUENCE [LARGE SCALE GENOMIC DNA]</scope>
    <source>
        <strain evidence="6 7">ATCC 28485</strain>
    </source>
</reference>
<keyword evidence="3" id="KW-0804">Transcription</keyword>
<evidence type="ECO:0000259" key="5">
    <source>
        <dbReference type="PROSITE" id="PS51518"/>
    </source>
</evidence>
<accession>A0A1B2J9F2</accession>
<feature type="domain" description="SGF29 C-terminal" evidence="5">
    <location>
        <begin position="99"/>
        <end position="234"/>
    </location>
</feature>
<dbReference type="Gene3D" id="2.30.30.140">
    <property type="match status" value="2"/>
</dbReference>
<dbReference type="Pfam" id="PF07039">
    <property type="entry name" value="SGF29_Tudor"/>
    <property type="match status" value="1"/>
</dbReference>
<dbReference type="InterPro" id="IPR047288">
    <property type="entry name" value="Tudor_SGF29_rpt1"/>
</dbReference>
<keyword evidence="2" id="KW-0805">Transcription regulation</keyword>
<dbReference type="GO" id="GO:0000124">
    <property type="term" value="C:SAGA complex"/>
    <property type="evidence" value="ECO:0007669"/>
    <property type="project" value="InterPro"/>
</dbReference>
<dbReference type="PANTHER" id="PTHR21539:SF0">
    <property type="entry name" value="SAGA-ASSOCIATED FACTOR 29"/>
    <property type="match status" value="1"/>
</dbReference>
<dbReference type="CDD" id="cd20394">
    <property type="entry name" value="Tudor_SGF29_rpt2"/>
    <property type="match status" value="1"/>
</dbReference>
<evidence type="ECO:0000256" key="4">
    <source>
        <dbReference type="ARBA" id="ARBA00023242"/>
    </source>
</evidence>
<dbReference type="InterPro" id="IPR010750">
    <property type="entry name" value="SGF29_tudor-like_dom"/>
</dbReference>
<dbReference type="PROSITE" id="PS51518">
    <property type="entry name" value="SGF29_C"/>
    <property type="match status" value="1"/>
</dbReference>
<dbReference type="EMBL" id="CP014584">
    <property type="protein sequence ID" value="ANZ74408.1"/>
    <property type="molecule type" value="Genomic_DNA"/>
</dbReference>
<protein>
    <submittedName>
        <fullName evidence="6">BA75_01079T0</fullName>
    </submittedName>
</protein>
<dbReference type="CDD" id="cd20393">
    <property type="entry name" value="Tudor_SGF29_rpt1"/>
    <property type="match status" value="1"/>
</dbReference>
<evidence type="ECO:0000256" key="2">
    <source>
        <dbReference type="ARBA" id="ARBA00023015"/>
    </source>
</evidence>
<dbReference type="OrthoDB" id="10265994at2759"/>
<dbReference type="FunFam" id="2.30.30.140:FF:000055">
    <property type="entry name" value="SAGA complex component"/>
    <property type="match status" value="1"/>
</dbReference>
<sequence>MESSWDVVISQLQDICSSNKTCSFDLLFETDEVSRKHAAKDLGECQEQVRSHKHNIDKSVNLIKETLKDVSTLAVSKQIRKSEAKQKVGRSYHHSKYNPSEPITIGSQVAFKLRQRSKGEDEEWIQCEVIKIIGDGTRFEIRDPEPDENNTIQVFKTNWKDVIMIPAQKEAQNLPVYPNGFKVLARYPETTTFYLAVVSGSRRDGICRLRFDGEEEVDKETEVERRLVLPFPGR</sequence>
<evidence type="ECO:0000256" key="3">
    <source>
        <dbReference type="ARBA" id="ARBA00023163"/>
    </source>
</evidence>
<dbReference type="InterPro" id="IPR037802">
    <property type="entry name" value="SGF29"/>
</dbReference>
<evidence type="ECO:0000313" key="6">
    <source>
        <dbReference type="EMBL" id="ANZ74408.1"/>
    </source>
</evidence>
<comment type="subcellular location">
    <subcellularLocation>
        <location evidence="1">Nucleus</location>
    </subcellularLocation>
</comment>
<dbReference type="Proteomes" id="UP000094565">
    <property type="component" value="Chromosome 1"/>
</dbReference>
<evidence type="ECO:0000256" key="1">
    <source>
        <dbReference type="ARBA" id="ARBA00004123"/>
    </source>
</evidence>
<dbReference type="AlphaFoldDB" id="A0A1B2J9F2"/>
<proteinExistence type="predicted"/>
<keyword evidence="7" id="KW-1185">Reference proteome</keyword>
<organism evidence="6 7">
    <name type="scientific">Komagataella pastoris</name>
    <name type="common">Yeast</name>
    <name type="synonym">Pichia pastoris</name>
    <dbReference type="NCBI Taxonomy" id="4922"/>
    <lineage>
        <taxon>Eukaryota</taxon>
        <taxon>Fungi</taxon>
        <taxon>Dikarya</taxon>
        <taxon>Ascomycota</taxon>
        <taxon>Saccharomycotina</taxon>
        <taxon>Pichiomycetes</taxon>
        <taxon>Pichiales</taxon>
        <taxon>Pichiaceae</taxon>
        <taxon>Komagataella</taxon>
    </lineage>
</organism>
<dbReference type="PANTHER" id="PTHR21539">
    <property type="entry name" value="SAGA-ASSOCIATED FACTOR 29"/>
    <property type="match status" value="1"/>
</dbReference>